<reference evidence="9 10" key="1">
    <citation type="journal article" date="2014" name="PLoS Genet.">
        <title>Phylogenetically driven sequencing of extremely halophilic archaea reveals strategies for static and dynamic osmo-response.</title>
        <authorList>
            <person name="Becker E.A."/>
            <person name="Seitzer P.M."/>
            <person name="Tritt A."/>
            <person name="Larsen D."/>
            <person name="Krusor M."/>
            <person name="Yao A.I."/>
            <person name="Wu D."/>
            <person name="Madern D."/>
            <person name="Eisen J.A."/>
            <person name="Darling A.E."/>
            <person name="Facciotti M.T."/>
        </authorList>
    </citation>
    <scope>NUCLEOTIDE SEQUENCE [LARGE SCALE GENOMIC DNA]</scope>
    <source>
        <strain evidence="9 10">DSM 8989</strain>
    </source>
</reference>
<evidence type="ECO:0000256" key="1">
    <source>
        <dbReference type="ARBA" id="ARBA00023015"/>
    </source>
</evidence>
<keyword evidence="4" id="KW-0812">Transmembrane</keyword>
<keyword evidence="4" id="KW-0472">Membrane</keyword>
<keyword evidence="4" id="KW-1133">Transmembrane helix</keyword>
<feature type="compositionally biased region" description="Basic and acidic residues" evidence="3">
    <location>
        <begin position="721"/>
        <end position="731"/>
    </location>
</feature>
<dbReference type="InterPro" id="IPR029016">
    <property type="entry name" value="GAF-like_dom_sf"/>
</dbReference>
<evidence type="ECO:0000256" key="3">
    <source>
        <dbReference type="SAM" id="MobiDB-lite"/>
    </source>
</evidence>
<dbReference type="InterPro" id="IPR031803">
    <property type="entry name" value="BAT_GAF/HTH-assoc"/>
</dbReference>
<feature type="transmembrane region" description="Helical" evidence="4">
    <location>
        <begin position="90"/>
        <end position="110"/>
    </location>
</feature>
<comment type="caution">
    <text evidence="9">The sequence shown here is derived from an EMBL/GenBank/DDBJ whole genome shotgun (WGS) entry which is preliminary data.</text>
</comment>
<feature type="domain" description="Histidine kinase N-terminal 7TM region" evidence="8">
    <location>
        <begin position="5"/>
        <end position="229"/>
    </location>
</feature>
<accession>M0N445</accession>
<proteinExistence type="predicted"/>
<evidence type="ECO:0000259" key="7">
    <source>
        <dbReference type="Pfam" id="PF15915"/>
    </source>
</evidence>
<dbReference type="InterPro" id="IPR031621">
    <property type="entry name" value="HisKA_7TM"/>
</dbReference>
<organism evidence="9 10">
    <name type="scientific">Halococcus salifodinae DSM 8989</name>
    <dbReference type="NCBI Taxonomy" id="1227456"/>
    <lineage>
        <taxon>Archaea</taxon>
        <taxon>Methanobacteriati</taxon>
        <taxon>Methanobacteriota</taxon>
        <taxon>Stenosarchaea group</taxon>
        <taxon>Halobacteria</taxon>
        <taxon>Halobacteriales</taxon>
        <taxon>Halococcaceae</taxon>
        <taxon>Halococcus</taxon>
    </lineage>
</organism>
<feature type="transmembrane region" description="Helical" evidence="4">
    <location>
        <begin position="64"/>
        <end position="84"/>
    </location>
</feature>
<dbReference type="Pfam" id="PF15915">
    <property type="entry name" value="BAT"/>
    <property type="match status" value="1"/>
</dbReference>
<feature type="domain" description="GAF" evidence="6">
    <location>
        <begin position="439"/>
        <end position="490"/>
    </location>
</feature>
<keyword evidence="1" id="KW-0805">Transcription regulation</keyword>
<name>M0N445_9EURY</name>
<dbReference type="PANTHER" id="PTHR34236:SF1">
    <property type="entry name" value="DIMETHYL SULFOXIDE REDUCTASE TRANSCRIPTIONAL ACTIVATOR"/>
    <property type="match status" value="1"/>
</dbReference>
<dbReference type="Proteomes" id="UP000011625">
    <property type="component" value="Unassembled WGS sequence"/>
</dbReference>
<dbReference type="InterPro" id="IPR007050">
    <property type="entry name" value="HTH_bacterioopsin"/>
</dbReference>
<feature type="transmembrane region" description="Helical" evidence="4">
    <location>
        <begin position="203"/>
        <end position="220"/>
    </location>
</feature>
<evidence type="ECO:0000259" key="8">
    <source>
        <dbReference type="Pfam" id="PF16927"/>
    </source>
</evidence>
<dbReference type="SUPFAM" id="SSF88659">
    <property type="entry name" value="Sigma3 and sigma4 domains of RNA polymerase sigma factors"/>
    <property type="match status" value="1"/>
</dbReference>
<protein>
    <submittedName>
        <fullName evidence="9">PAS/PAC sensor protein</fullName>
    </submittedName>
</protein>
<dbReference type="InterPro" id="IPR013324">
    <property type="entry name" value="RNA_pol_sigma_r3/r4-like"/>
</dbReference>
<feature type="transmembrane region" description="Helical" evidence="4">
    <location>
        <begin position="30"/>
        <end position="52"/>
    </location>
</feature>
<dbReference type="Pfam" id="PF16927">
    <property type="entry name" value="HisKA_7TM"/>
    <property type="match status" value="1"/>
</dbReference>
<feature type="region of interest" description="Disordered" evidence="3">
    <location>
        <begin position="711"/>
        <end position="731"/>
    </location>
</feature>
<dbReference type="STRING" id="1227456.C450_09593"/>
<keyword evidence="10" id="KW-1185">Reference proteome</keyword>
<feature type="transmembrane region" description="Helical" evidence="4">
    <location>
        <begin position="140"/>
        <end position="162"/>
    </location>
</feature>
<evidence type="ECO:0000313" key="9">
    <source>
        <dbReference type="EMBL" id="EMA52712.1"/>
    </source>
</evidence>
<evidence type="ECO:0000259" key="5">
    <source>
        <dbReference type="Pfam" id="PF04967"/>
    </source>
</evidence>
<feature type="domain" description="HTH bat-type" evidence="5">
    <location>
        <begin position="661"/>
        <end position="712"/>
    </location>
</feature>
<sequence>MYVALLALSAAITGGLAVYAWRRQDEPGAVPFAGLMAATSVWTVCAAATLLTRDPEVHLLIEQGQWAATVFVPVFWVLFALTYTGHDELVSGRTVLLLSIVPVVSLALGLTNPLHGLVWTDTRVYVASGVAIATRLPGDWYWVFVVYAYALIGTGTLLILRLVFVSDYLFTDQAVLLVVGTIVPLVGNAVSVTEVTPLPGIDVTPFAFTVTGITFGYALFRRRLFELVPATRRLGRDTAIATLDDSILILDSNYHVIYVNPEAADVLDCNPREVLSAPAANLIDTSVIEFDVPDALAELHIDGRFYEARSSTITDRRDREIGHTLVLHDITVRKRREHRLRQQRDELAQLDHLNEAIHDSTQAFVSATSRNAIETVVCDRLTASDLYTEASIVVDPTDEIVASDGGEKIEGADTPIVIPTMGSTEEAVSSVSETLPDVLDTEHGSWAVVPLRYGQSIYGTLVLYTTRSDAFESRELTVLGQFGDTISQAINAVENQRLLLADTVTELTFRCPDAALAEVTRKAGCRLSLKGLVPTSDSEMLLYYHAMDGSAQHAVDTASGIDGIDGTRVVDDADDMVEFTLTDRSALLALSEGGANVRTAEADEGEYRVVAEVAPKKDIRALTEHIREYCPRATLAAKRDLDRPVETDQQDALPDDTLDELTDRQREVLEAAYRAGYFRWPRDRTAEEVAESITVSSPTLHKHLRRAEEQLLDSLFDQNDDTDRPRKRESE</sequence>
<evidence type="ECO:0000256" key="2">
    <source>
        <dbReference type="ARBA" id="ARBA00023163"/>
    </source>
</evidence>
<dbReference type="Gene3D" id="3.30.450.40">
    <property type="match status" value="1"/>
</dbReference>
<feature type="domain" description="Bacterioopsin transcriptional activator GAF and HTH associated" evidence="7">
    <location>
        <begin position="502"/>
        <end position="650"/>
    </location>
</feature>
<feature type="transmembrane region" description="Helical" evidence="4">
    <location>
        <begin position="174"/>
        <end position="191"/>
    </location>
</feature>
<dbReference type="InterPro" id="IPR036388">
    <property type="entry name" value="WH-like_DNA-bd_sf"/>
</dbReference>
<dbReference type="InterPro" id="IPR003018">
    <property type="entry name" value="GAF"/>
</dbReference>
<dbReference type="PATRIC" id="fig|1227456.3.peg.1935"/>
<dbReference type="Gene3D" id="1.10.10.10">
    <property type="entry name" value="Winged helix-like DNA-binding domain superfamily/Winged helix DNA-binding domain"/>
    <property type="match status" value="1"/>
</dbReference>
<keyword evidence="2" id="KW-0804">Transcription</keyword>
<evidence type="ECO:0000313" key="10">
    <source>
        <dbReference type="Proteomes" id="UP000011625"/>
    </source>
</evidence>
<dbReference type="PANTHER" id="PTHR34236">
    <property type="entry name" value="DIMETHYL SULFOXIDE REDUCTASE TRANSCRIPTIONAL ACTIVATOR"/>
    <property type="match status" value="1"/>
</dbReference>
<dbReference type="AlphaFoldDB" id="M0N445"/>
<dbReference type="EMBL" id="AOME01000053">
    <property type="protein sequence ID" value="EMA52712.1"/>
    <property type="molecule type" value="Genomic_DNA"/>
</dbReference>
<dbReference type="SUPFAM" id="SSF55781">
    <property type="entry name" value="GAF domain-like"/>
    <property type="match status" value="1"/>
</dbReference>
<dbReference type="Pfam" id="PF13185">
    <property type="entry name" value="GAF_2"/>
    <property type="match status" value="1"/>
</dbReference>
<evidence type="ECO:0000256" key="4">
    <source>
        <dbReference type="SAM" id="Phobius"/>
    </source>
</evidence>
<dbReference type="Gene3D" id="3.30.450.20">
    <property type="entry name" value="PAS domain"/>
    <property type="match status" value="1"/>
</dbReference>
<gene>
    <name evidence="9" type="ORF">C450_09593</name>
</gene>
<evidence type="ECO:0000259" key="6">
    <source>
        <dbReference type="Pfam" id="PF13185"/>
    </source>
</evidence>
<dbReference type="Pfam" id="PF04967">
    <property type="entry name" value="HTH_10"/>
    <property type="match status" value="1"/>
</dbReference>
<dbReference type="InterPro" id="IPR035965">
    <property type="entry name" value="PAS-like_dom_sf"/>
</dbReference>
<dbReference type="SUPFAM" id="SSF55785">
    <property type="entry name" value="PYP-like sensor domain (PAS domain)"/>
    <property type="match status" value="1"/>
</dbReference>